<dbReference type="RefSeq" id="WP_290443471.1">
    <property type="nucleotide sequence ID" value="NZ_JAMXWN010000005.1"/>
</dbReference>
<evidence type="ECO:0000256" key="5">
    <source>
        <dbReference type="ARBA" id="ARBA00022989"/>
    </source>
</evidence>
<evidence type="ECO:0000256" key="1">
    <source>
        <dbReference type="ARBA" id="ARBA00004167"/>
    </source>
</evidence>
<dbReference type="PRINTS" id="PR00813">
    <property type="entry name" value="BCTERIALGSPG"/>
</dbReference>
<dbReference type="InterPro" id="IPR012902">
    <property type="entry name" value="N_methyl_site"/>
</dbReference>
<evidence type="ECO:0000256" key="6">
    <source>
        <dbReference type="ARBA" id="ARBA00023136"/>
    </source>
</evidence>
<gene>
    <name evidence="10" type="ORF">ACFP7A_00490</name>
</gene>
<dbReference type="Proteomes" id="UP001596267">
    <property type="component" value="Unassembled WGS sequence"/>
</dbReference>
<protein>
    <submittedName>
        <fullName evidence="10">Prepilin-type N-terminal cleavage/methylation domain-containing protein</fullName>
    </submittedName>
</protein>
<proteinExistence type="predicted"/>
<evidence type="ECO:0000256" key="3">
    <source>
        <dbReference type="ARBA" id="ARBA00022481"/>
    </source>
</evidence>
<dbReference type="NCBIfam" id="TIGR02532">
    <property type="entry name" value="IV_pilin_GFxxxE"/>
    <property type="match status" value="1"/>
</dbReference>
<sequence length="156" mass="16552">MLKKIIAKAKANKKNQKGFTLIELLAVIVILAILAAIAIPSVISIINKQNDKAAVQDALTAIHAARLYIADHNTTGNQDLGESELKSYIDNSVESQLPGDYEVHYDSSANSYSIDDTKLPTSFGGNATEAELLAFNKSGATPTGSSDASSIADQEE</sequence>
<dbReference type="InterPro" id="IPR000983">
    <property type="entry name" value="Bac_GSPG_pilin"/>
</dbReference>
<keyword evidence="11" id="KW-1185">Reference proteome</keyword>
<dbReference type="InterPro" id="IPR045584">
    <property type="entry name" value="Pilin-like"/>
</dbReference>
<accession>A0ABW1W935</accession>
<feature type="region of interest" description="Disordered" evidence="8">
    <location>
        <begin position="136"/>
        <end position="156"/>
    </location>
</feature>
<dbReference type="PANTHER" id="PTHR30093:SF44">
    <property type="entry name" value="TYPE II SECRETION SYSTEM CORE PROTEIN G"/>
    <property type="match status" value="1"/>
</dbReference>
<evidence type="ECO:0000313" key="10">
    <source>
        <dbReference type="EMBL" id="MFC6385066.1"/>
    </source>
</evidence>
<dbReference type="Gene3D" id="3.30.700.10">
    <property type="entry name" value="Glycoprotein, Type 4 Pilin"/>
    <property type="match status" value="1"/>
</dbReference>
<evidence type="ECO:0000256" key="9">
    <source>
        <dbReference type="SAM" id="Phobius"/>
    </source>
</evidence>
<reference evidence="11" key="1">
    <citation type="journal article" date="2019" name="Int. J. Syst. Evol. Microbiol.">
        <title>The Global Catalogue of Microorganisms (GCM) 10K type strain sequencing project: providing services to taxonomists for standard genome sequencing and annotation.</title>
        <authorList>
            <consortium name="The Broad Institute Genomics Platform"/>
            <consortium name="The Broad Institute Genome Sequencing Center for Infectious Disease"/>
            <person name="Wu L."/>
            <person name="Ma J."/>
        </authorList>
    </citation>
    <scope>NUCLEOTIDE SEQUENCE [LARGE SCALE GENOMIC DNA]</scope>
    <source>
        <strain evidence="11">CCUG 42001</strain>
    </source>
</reference>
<dbReference type="EMBL" id="JBHSTQ010000001">
    <property type="protein sequence ID" value="MFC6385066.1"/>
    <property type="molecule type" value="Genomic_DNA"/>
</dbReference>
<organism evidence="10 11">
    <name type="scientific">Sporolactobacillus kofuensis</name>
    <dbReference type="NCBI Taxonomy" id="269672"/>
    <lineage>
        <taxon>Bacteria</taxon>
        <taxon>Bacillati</taxon>
        <taxon>Bacillota</taxon>
        <taxon>Bacilli</taxon>
        <taxon>Bacillales</taxon>
        <taxon>Sporolactobacillaceae</taxon>
        <taxon>Sporolactobacillus</taxon>
    </lineage>
</organism>
<keyword evidence="6 9" id="KW-0472">Membrane</keyword>
<dbReference type="SUPFAM" id="SSF54523">
    <property type="entry name" value="Pili subunits"/>
    <property type="match status" value="1"/>
</dbReference>
<dbReference type="PROSITE" id="PS00409">
    <property type="entry name" value="PROKAR_NTER_METHYL"/>
    <property type="match status" value="1"/>
</dbReference>
<keyword evidence="4 9" id="KW-0812">Transmembrane</keyword>
<evidence type="ECO:0000256" key="8">
    <source>
        <dbReference type="SAM" id="MobiDB-lite"/>
    </source>
</evidence>
<dbReference type="Pfam" id="PF07963">
    <property type="entry name" value="N_methyl"/>
    <property type="match status" value="1"/>
</dbReference>
<comment type="caution">
    <text evidence="10">The sequence shown here is derived from an EMBL/GenBank/DDBJ whole genome shotgun (WGS) entry which is preliminary data.</text>
</comment>
<comment type="subcellular location">
    <subcellularLocation>
        <location evidence="2">Cell surface</location>
    </subcellularLocation>
    <subcellularLocation>
        <location evidence="1">Membrane</location>
        <topology evidence="1">Single-pass membrane protein</topology>
    </subcellularLocation>
</comment>
<evidence type="ECO:0000313" key="11">
    <source>
        <dbReference type="Proteomes" id="UP001596267"/>
    </source>
</evidence>
<keyword evidence="3" id="KW-0488">Methylation</keyword>
<dbReference type="PANTHER" id="PTHR30093">
    <property type="entry name" value="GENERAL SECRETION PATHWAY PROTEIN G"/>
    <property type="match status" value="1"/>
</dbReference>
<evidence type="ECO:0000256" key="7">
    <source>
        <dbReference type="ARBA" id="ARBA00023287"/>
    </source>
</evidence>
<feature type="compositionally biased region" description="Polar residues" evidence="8">
    <location>
        <begin position="138"/>
        <end position="156"/>
    </location>
</feature>
<evidence type="ECO:0000256" key="2">
    <source>
        <dbReference type="ARBA" id="ARBA00004241"/>
    </source>
</evidence>
<feature type="transmembrane region" description="Helical" evidence="9">
    <location>
        <begin position="21"/>
        <end position="43"/>
    </location>
</feature>
<keyword evidence="5 9" id="KW-1133">Transmembrane helix</keyword>
<evidence type="ECO:0000256" key="4">
    <source>
        <dbReference type="ARBA" id="ARBA00022692"/>
    </source>
</evidence>
<keyword evidence="7" id="KW-0178">Competence</keyword>
<name>A0ABW1W935_9BACL</name>